<keyword evidence="7" id="KW-0325">Glycoprotein</keyword>
<evidence type="ECO:0000256" key="2">
    <source>
        <dbReference type="ARBA" id="ARBA00005375"/>
    </source>
</evidence>
<dbReference type="AlphaFoldDB" id="A0A2A6BUC3"/>
<dbReference type="CDD" id="cd07061">
    <property type="entry name" value="HP_HAP_like"/>
    <property type="match status" value="1"/>
</dbReference>
<feature type="compositionally biased region" description="Polar residues" evidence="8">
    <location>
        <begin position="31"/>
        <end position="42"/>
    </location>
</feature>
<keyword evidence="10" id="KW-1185">Reference proteome</keyword>
<comment type="similarity">
    <text evidence="2">Belongs to the histidine acid phosphatase family.</text>
</comment>
<dbReference type="GO" id="GO:0016791">
    <property type="term" value="F:phosphatase activity"/>
    <property type="evidence" value="ECO:0000318"/>
    <property type="project" value="GO_Central"/>
</dbReference>
<dbReference type="InterPro" id="IPR000560">
    <property type="entry name" value="His_Pase_clade-2"/>
</dbReference>
<organism evidence="9 10">
    <name type="scientific">Pristionchus pacificus</name>
    <name type="common">Parasitic nematode worm</name>
    <dbReference type="NCBI Taxonomy" id="54126"/>
    <lineage>
        <taxon>Eukaryota</taxon>
        <taxon>Metazoa</taxon>
        <taxon>Ecdysozoa</taxon>
        <taxon>Nematoda</taxon>
        <taxon>Chromadorea</taxon>
        <taxon>Rhabditida</taxon>
        <taxon>Rhabditina</taxon>
        <taxon>Diplogasteromorpha</taxon>
        <taxon>Diplogasteroidea</taxon>
        <taxon>Neodiplogasteridae</taxon>
        <taxon>Pristionchus</taxon>
    </lineage>
</organism>
<accession>A0A2A6BUC3</accession>
<protein>
    <recommendedName>
        <fullName evidence="3">acid phosphatase</fullName>
        <ecNumber evidence="3">3.1.3.2</ecNumber>
    </recommendedName>
</protein>
<dbReference type="Gene3D" id="3.40.50.1240">
    <property type="entry name" value="Phosphoglycerate mutase-like"/>
    <property type="match status" value="2"/>
</dbReference>
<keyword evidence="5" id="KW-0378">Hydrolase</keyword>
<evidence type="ECO:0000256" key="1">
    <source>
        <dbReference type="ARBA" id="ARBA00000032"/>
    </source>
</evidence>
<evidence type="ECO:0000313" key="9">
    <source>
        <dbReference type="EnsemblMetazoa" id="PPA04671.1"/>
    </source>
</evidence>
<dbReference type="InterPro" id="IPR029033">
    <property type="entry name" value="His_PPase_superfam"/>
</dbReference>
<gene>
    <name evidence="9" type="primary">WBGene00094225</name>
</gene>
<comment type="catalytic activity">
    <reaction evidence="1">
        <text>a phosphate monoester + H2O = an alcohol + phosphate</text>
        <dbReference type="Rhea" id="RHEA:15017"/>
        <dbReference type="ChEBI" id="CHEBI:15377"/>
        <dbReference type="ChEBI" id="CHEBI:30879"/>
        <dbReference type="ChEBI" id="CHEBI:43474"/>
        <dbReference type="ChEBI" id="CHEBI:67140"/>
        <dbReference type="EC" id="3.1.3.2"/>
    </reaction>
</comment>
<evidence type="ECO:0000256" key="3">
    <source>
        <dbReference type="ARBA" id="ARBA00012646"/>
    </source>
</evidence>
<dbReference type="PANTHER" id="PTHR11567:SF211">
    <property type="entry name" value="PROSTATIC ACID PHOSPHATASE"/>
    <property type="match status" value="1"/>
</dbReference>
<evidence type="ECO:0000256" key="6">
    <source>
        <dbReference type="ARBA" id="ARBA00023157"/>
    </source>
</evidence>
<proteinExistence type="inferred from homology"/>
<name>A0A2A6BUC3_PRIPA</name>
<evidence type="ECO:0000313" key="10">
    <source>
        <dbReference type="Proteomes" id="UP000005239"/>
    </source>
</evidence>
<reference evidence="10" key="1">
    <citation type="journal article" date="2008" name="Nat. Genet.">
        <title>The Pristionchus pacificus genome provides a unique perspective on nematode lifestyle and parasitism.</title>
        <authorList>
            <person name="Dieterich C."/>
            <person name="Clifton S.W."/>
            <person name="Schuster L.N."/>
            <person name="Chinwalla A."/>
            <person name="Delehaunty K."/>
            <person name="Dinkelacker I."/>
            <person name="Fulton L."/>
            <person name="Fulton R."/>
            <person name="Godfrey J."/>
            <person name="Minx P."/>
            <person name="Mitreva M."/>
            <person name="Roeseler W."/>
            <person name="Tian H."/>
            <person name="Witte H."/>
            <person name="Yang S.P."/>
            <person name="Wilson R.K."/>
            <person name="Sommer R.J."/>
        </authorList>
    </citation>
    <scope>NUCLEOTIDE SEQUENCE [LARGE SCALE GENOMIC DNA]</scope>
    <source>
        <strain evidence="10">PS312</strain>
    </source>
</reference>
<keyword evidence="6" id="KW-1015">Disulfide bond</keyword>
<dbReference type="InterPro" id="IPR050645">
    <property type="entry name" value="Histidine_acid_phosphatase"/>
</dbReference>
<keyword evidence="4" id="KW-0732">Signal</keyword>
<evidence type="ECO:0000256" key="8">
    <source>
        <dbReference type="SAM" id="MobiDB-lite"/>
    </source>
</evidence>
<dbReference type="PANTHER" id="PTHR11567">
    <property type="entry name" value="ACID PHOSPHATASE-RELATED"/>
    <property type="match status" value="1"/>
</dbReference>
<reference evidence="9" key="2">
    <citation type="submission" date="2022-06" db="UniProtKB">
        <authorList>
            <consortium name="EnsemblMetazoa"/>
        </authorList>
    </citation>
    <scope>IDENTIFICATION</scope>
    <source>
        <strain evidence="9">PS312</strain>
    </source>
</reference>
<dbReference type="EnsemblMetazoa" id="PPA04671.1">
    <property type="protein sequence ID" value="PPA04671.1"/>
    <property type="gene ID" value="WBGene00094225"/>
</dbReference>
<dbReference type="EC" id="3.1.3.2" evidence="3"/>
<sequence length="420" mass="46350">MMFFVNLPKHCWMSVTLKIGGANAARAPDAPSNQPLLRSPSPSRHEPDPCSQGGQARESEAGDGLMMIQVLLRHAERAAEHDVYITDVAEEVFFRGAGELTSEGIENAKRMGEAHRDIYVKNDFIDGRLIPGEVRFQASEVHRVMMSASAFSSGLFKDDVTVMAPVYTTPYSEDSLLAIPLTCAKGWGDMADLCGISDTTDMPPPASQSDTVLSERANKATYKQLSSAQRLCSETGASTFMYSYVENLGGTGRGSDDPEARIRMQRTVGNLANTIIDNFNAMSNCYAAGKPTCGEKAKFFYAASLISMFASVFAYANQFHDVNELALMNTFSMQTGALEFFEGHTPRFSSSLVMELWIHQSEPYVRMYVKDGVDRAFKEFPYCNHIPKGADYPRVGNYCSLKALENAKNHFITRDPVICN</sequence>
<accession>A0A8R1YAI6</accession>
<dbReference type="SUPFAM" id="SSF53254">
    <property type="entry name" value="Phosphoglycerate mutase-like"/>
    <property type="match status" value="1"/>
</dbReference>
<dbReference type="Pfam" id="PF00328">
    <property type="entry name" value="His_Phos_2"/>
    <property type="match status" value="1"/>
</dbReference>
<evidence type="ECO:0000256" key="7">
    <source>
        <dbReference type="ARBA" id="ARBA00023180"/>
    </source>
</evidence>
<evidence type="ECO:0000256" key="5">
    <source>
        <dbReference type="ARBA" id="ARBA00022801"/>
    </source>
</evidence>
<dbReference type="OrthoDB" id="10257284at2759"/>
<dbReference type="Proteomes" id="UP000005239">
    <property type="component" value="Unassembled WGS sequence"/>
</dbReference>
<feature type="region of interest" description="Disordered" evidence="8">
    <location>
        <begin position="24"/>
        <end position="59"/>
    </location>
</feature>
<dbReference type="GO" id="GO:0003993">
    <property type="term" value="F:acid phosphatase activity"/>
    <property type="evidence" value="ECO:0007669"/>
    <property type="project" value="UniProtKB-EC"/>
</dbReference>
<evidence type="ECO:0000256" key="4">
    <source>
        <dbReference type="ARBA" id="ARBA00022729"/>
    </source>
</evidence>